<dbReference type="EC" id="5.3.1.16" evidence="5"/>
<name>X1PEI1_9ZZZZ</name>
<comment type="caution">
    <text evidence="10">The sequence shown here is derived from an EMBL/GenBank/DDBJ whole genome shotgun (WGS) entry which is preliminary data.</text>
</comment>
<dbReference type="GO" id="GO:0003949">
    <property type="term" value="F:1-(5-phosphoribosyl)-5-[(5-phosphoribosylamino)methylideneamino]imidazole-4-carboxamide isomerase activity"/>
    <property type="evidence" value="ECO:0007669"/>
    <property type="project" value="UniProtKB-EC"/>
</dbReference>
<evidence type="ECO:0000256" key="1">
    <source>
        <dbReference type="ARBA" id="ARBA00000901"/>
    </source>
</evidence>
<dbReference type="GO" id="GO:0000105">
    <property type="term" value="P:L-histidine biosynthetic process"/>
    <property type="evidence" value="ECO:0007669"/>
    <property type="project" value="UniProtKB-UniPathway"/>
</dbReference>
<dbReference type="PANTHER" id="PTHR43090:SF2">
    <property type="entry name" value="1-(5-PHOSPHORIBOSYL)-5-[(5-PHOSPHORIBOSYLAMINO)METHYLIDENEAMINO] IMIDAZOLE-4-CARBOXAMIDE ISOMERASE"/>
    <property type="match status" value="1"/>
</dbReference>
<reference evidence="10" key="1">
    <citation type="journal article" date="2014" name="Front. Microbiol.">
        <title>High frequency of phylogenetically diverse reductive dehalogenase-homologous genes in deep subseafloor sedimentary metagenomes.</title>
        <authorList>
            <person name="Kawai M."/>
            <person name="Futagami T."/>
            <person name="Toyoda A."/>
            <person name="Takaki Y."/>
            <person name="Nishi S."/>
            <person name="Hori S."/>
            <person name="Arai W."/>
            <person name="Tsubouchi T."/>
            <person name="Morono Y."/>
            <person name="Uchiyama I."/>
            <person name="Ito T."/>
            <person name="Fujiyama A."/>
            <person name="Inagaki F."/>
            <person name="Takami H."/>
        </authorList>
    </citation>
    <scope>NUCLEOTIDE SEQUENCE</scope>
    <source>
        <strain evidence="10">Expedition CK06-06</strain>
    </source>
</reference>
<keyword evidence="7" id="KW-0028">Amino-acid biosynthesis</keyword>
<evidence type="ECO:0000256" key="6">
    <source>
        <dbReference type="ARBA" id="ARBA00022490"/>
    </source>
</evidence>
<keyword evidence="9" id="KW-0413">Isomerase</keyword>
<comment type="subcellular location">
    <subcellularLocation>
        <location evidence="2">Cytoplasm</location>
    </subcellularLocation>
</comment>
<dbReference type="HAMAP" id="MF_01014">
    <property type="entry name" value="HisA"/>
    <property type="match status" value="1"/>
</dbReference>
<feature type="non-terminal residue" evidence="10">
    <location>
        <position position="243"/>
    </location>
</feature>
<dbReference type="FunFam" id="3.20.20.70:FF:000009">
    <property type="entry name" value="1-(5-phosphoribosyl)-5-[(5-phosphoribosylamino)methylideneamino] imidazole-4-carboxamide isomerase"/>
    <property type="match status" value="1"/>
</dbReference>
<dbReference type="NCBIfam" id="TIGR00007">
    <property type="entry name" value="1-(5-phosphoribosyl)-5-[(5-phosphoribosylamino)methylideneamino]imidazole-4-carboxamide isomerase"/>
    <property type="match status" value="1"/>
</dbReference>
<protein>
    <recommendedName>
        <fullName evidence="5">1-(5-phosphoribosyl)-5-[(5-phosphoribosylamino)methylideneamino]imidazole-4-carboxamideisomerase</fullName>
        <ecNumber evidence="5">5.3.1.16</ecNumber>
    </recommendedName>
</protein>
<dbReference type="SUPFAM" id="SSF51366">
    <property type="entry name" value="Ribulose-phoshate binding barrel"/>
    <property type="match status" value="1"/>
</dbReference>
<evidence type="ECO:0000256" key="3">
    <source>
        <dbReference type="ARBA" id="ARBA00005133"/>
    </source>
</evidence>
<dbReference type="InterPro" id="IPR044524">
    <property type="entry name" value="Isoase_HisA-like"/>
</dbReference>
<dbReference type="EMBL" id="BARV01015312">
    <property type="protein sequence ID" value="GAI29319.1"/>
    <property type="molecule type" value="Genomic_DNA"/>
</dbReference>
<evidence type="ECO:0000256" key="2">
    <source>
        <dbReference type="ARBA" id="ARBA00004496"/>
    </source>
</evidence>
<gene>
    <name evidence="10" type="ORF">S06H3_26485</name>
</gene>
<dbReference type="CDD" id="cd04732">
    <property type="entry name" value="HisA"/>
    <property type="match status" value="1"/>
</dbReference>
<dbReference type="InterPro" id="IPR013785">
    <property type="entry name" value="Aldolase_TIM"/>
</dbReference>
<dbReference type="InterPro" id="IPR006063">
    <property type="entry name" value="HisA_bact_arch"/>
</dbReference>
<accession>X1PEI1</accession>
<comment type="similarity">
    <text evidence="4">Belongs to the HisA/HisF family.</text>
</comment>
<comment type="catalytic activity">
    <reaction evidence="1">
        <text>1-(5-phospho-beta-D-ribosyl)-5-[(5-phospho-beta-D-ribosylamino)methylideneamino]imidazole-4-carboxamide = 5-[(5-phospho-1-deoxy-D-ribulos-1-ylimino)methylamino]-1-(5-phospho-beta-D-ribosyl)imidazole-4-carboxamide</text>
        <dbReference type="Rhea" id="RHEA:15469"/>
        <dbReference type="ChEBI" id="CHEBI:58435"/>
        <dbReference type="ChEBI" id="CHEBI:58525"/>
        <dbReference type="EC" id="5.3.1.16"/>
    </reaction>
</comment>
<proteinExistence type="inferred from homology"/>
<dbReference type="AlphaFoldDB" id="X1PEI1"/>
<evidence type="ECO:0000256" key="7">
    <source>
        <dbReference type="ARBA" id="ARBA00022605"/>
    </source>
</evidence>
<dbReference type="InterPro" id="IPR006062">
    <property type="entry name" value="His_biosynth"/>
</dbReference>
<dbReference type="InterPro" id="IPR011060">
    <property type="entry name" value="RibuloseP-bd_barrel"/>
</dbReference>
<evidence type="ECO:0000256" key="4">
    <source>
        <dbReference type="ARBA" id="ARBA00009667"/>
    </source>
</evidence>
<dbReference type="UniPathway" id="UPA00031">
    <property type="reaction ID" value="UER00009"/>
</dbReference>
<dbReference type="Pfam" id="PF00977">
    <property type="entry name" value="His_biosynth"/>
    <property type="match status" value="1"/>
</dbReference>
<comment type="pathway">
    <text evidence="3">Amino-acid biosynthesis; L-histidine biosynthesis; L-histidine from 5-phospho-alpha-D-ribose 1-diphosphate: step 4/9.</text>
</comment>
<dbReference type="PANTHER" id="PTHR43090">
    <property type="entry name" value="1-(5-PHOSPHORIBOSYL)-5-[(5-PHOSPHORIBOSYLAMINO)METHYLIDENEAMINO] IMIDAZOLE-4-CARBOXAMIDE ISOMERASE"/>
    <property type="match status" value="1"/>
</dbReference>
<keyword evidence="6" id="KW-0963">Cytoplasm</keyword>
<organism evidence="10">
    <name type="scientific">marine sediment metagenome</name>
    <dbReference type="NCBI Taxonomy" id="412755"/>
    <lineage>
        <taxon>unclassified sequences</taxon>
        <taxon>metagenomes</taxon>
        <taxon>ecological metagenomes</taxon>
    </lineage>
</organism>
<dbReference type="GO" id="GO:0005737">
    <property type="term" value="C:cytoplasm"/>
    <property type="evidence" value="ECO:0007669"/>
    <property type="project" value="UniProtKB-SubCell"/>
</dbReference>
<evidence type="ECO:0000256" key="9">
    <source>
        <dbReference type="ARBA" id="ARBA00023235"/>
    </source>
</evidence>
<dbReference type="GO" id="GO:0000162">
    <property type="term" value="P:L-tryptophan biosynthetic process"/>
    <property type="evidence" value="ECO:0007669"/>
    <property type="project" value="TreeGrafter"/>
</dbReference>
<dbReference type="Gene3D" id="3.20.20.70">
    <property type="entry name" value="Aldolase class I"/>
    <property type="match status" value="1"/>
</dbReference>
<evidence type="ECO:0000313" key="10">
    <source>
        <dbReference type="EMBL" id="GAI29319.1"/>
    </source>
</evidence>
<evidence type="ECO:0000256" key="5">
    <source>
        <dbReference type="ARBA" id="ARBA00012550"/>
    </source>
</evidence>
<keyword evidence="8" id="KW-0368">Histidine biosynthesis</keyword>
<dbReference type="InterPro" id="IPR023016">
    <property type="entry name" value="HisA/PriA"/>
</dbReference>
<sequence length="243" mass="27200">MIVIPAIDLIDGACVRLTRGKFDTKKKYFDSSVKVAEKWKKEGAEWLHIVDLDGARTGKTENLKVAFKIKQKIDIKIQYGGGIRNSEAIKKVLGNGIDKVILGTRAIEDINFLKKSISDYKSRVILSLDYDRNGMIFKNGWQKKSKDSIFKFIKKVEKLGVTEVVITDISRDGTLKGVNFEFIKKILESSKMKFIVAGGIGSLADIINLKKMENMGISGIIIGKALYEEKAKINLKKAIEIGR</sequence>
<evidence type="ECO:0000256" key="8">
    <source>
        <dbReference type="ARBA" id="ARBA00023102"/>
    </source>
</evidence>